<comment type="caution">
    <text evidence="2">The sequence shown here is derived from an EMBL/GenBank/DDBJ whole genome shotgun (WGS) entry which is preliminary data.</text>
</comment>
<evidence type="ECO:0000313" key="2">
    <source>
        <dbReference type="EMBL" id="MEU1953800.1"/>
    </source>
</evidence>
<organism evidence="2 3">
    <name type="scientific">Nocardia rhamnosiphila</name>
    <dbReference type="NCBI Taxonomy" id="426716"/>
    <lineage>
        <taxon>Bacteria</taxon>
        <taxon>Bacillati</taxon>
        <taxon>Actinomycetota</taxon>
        <taxon>Actinomycetes</taxon>
        <taxon>Mycobacteriales</taxon>
        <taxon>Nocardiaceae</taxon>
        <taxon>Nocardia</taxon>
    </lineage>
</organism>
<dbReference type="Pfam" id="PF12697">
    <property type="entry name" value="Abhydrolase_6"/>
    <property type="match status" value="1"/>
</dbReference>
<dbReference type="InterPro" id="IPR000073">
    <property type="entry name" value="AB_hydrolase_1"/>
</dbReference>
<keyword evidence="3" id="KW-1185">Reference proteome</keyword>
<dbReference type="Gene3D" id="3.40.50.1820">
    <property type="entry name" value="alpha/beta hydrolase"/>
    <property type="match status" value="1"/>
</dbReference>
<dbReference type="Proteomes" id="UP001550628">
    <property type="component" value="Unassembled WGS sequence"/>
</dbReference>
<feature type="domain" description="AB hydrolase-1" evidence="1">
    <location>
        <begin position="5"/>
        <end position="223"/>
    </location>
</feature>
<dbReference type="SUPFAM" id="SSF53474">
    <property type="entry name" value="alpha/beta-Hydrolases"/>
    <property type="match status" value="1"/>
</dbReference>
<dbReference type="PANTHER" id="PTHR43798">
    <property type="entry name" value="MONOACYLGLYCEROL LIPASE"/>
    <property type="match status" value="1"/>
</dbReference>
<protein>
    <submittedName>
        <fullName evidence="2">Alpha/beta hydrolase</fullName>
    </submittedName>
</protein>
<dbReference type="InterPro" id="IPR029058">
    <property type="entry name" value="AB_hydrolase_fold"/>
</dbReference>
<proteinExistence type="predicted"/>
<dbReference type="PANTHER" id="PTHR43798:SF33">
    <property type="entry name" value="HYDROLASE, PUTATIVE (AFU_ORTHOLOGUE AFUA_2G14860)-RELATED"/>
    <property type="match status" value="1"/>
</dbReference>
<evidence type="ECO:0000313" key="3">
    <source>
        <dbReference type="Proteomes" id="UP001550628"/>
    </source>
</evidence>
<reference evidence="2 3" key="1">
    <citation type="submission" date="2024-06" db="EMBL/GenBank/DDBJ databases">
        <title>The Natural Products Discovery Center: Release of the First 8490 Sequenced Strains for Exploring Actinobacteria Biosynthetic Diversity.</title>
        <authorList>
            <person name="Kalkreuter E."/>
            <person name="Kautsar S.A."/>
            <person name="Yang D."/>
            <person name="Bader C.D."/>
            <person name="Teijaro C.N."/>
            <person name="Fluegel L."/>
            <person name="Davis C.M."/>
            <person name="Simpson J.R."/>
            <person name="Lauterbach L."/>
            <person name="Steele A.D."/>
            <person name="Gui C."/>
            <person name="Meng S."/>
            <person name="Li G."/>
            <person name="Viehrig K."/>
            <person name="Ye F."/>
            <person name="Su P."/>
            <person name="Kiefer A.F."/>
            <person name="Nichols A."/>
            <person name="Cepeda A.J."/>
            <person name="Yan W."/>
            <person name="Fan B."/>
            <person name="Jiang Y."/>
            <person name="Adhikari A."/>
            <person name="Zheng C.-J."/>
            <person name="Schuster L."/>
            <person name="Cowan T.M."/>
            <person name="Smanski M.J."/>
            <person name="Chevrette M.G."/>
            <person name="De Carvalho L.P.S."/>
            <person name="Shen B."/>
        </authorList>
    </citation>
    <scope>NUCLEOTIDE SEQUENCE [LARGE SCALE GENOMIC DNA]</scope>
    <source>
        <strain evidence="2 3">NPDC019708</strain>
    </source>
</reference>
<dbReference type="GO" id="GO:0016787">
    <property type="term" value="F:hydrolase activity"/>
    <property type="evidence" value="ECO:0007669"/>
    <property type="project" value="UniProtKB-KW"/>
</dbReference>
<dbReference type="InterPro" id="IPR050266">
    <property type="entry name" value="AB_hydrolase_sf"/>
</dbReference>
<sequence>MALPVVLLHGIRLSGRCWVSVEADIGTERPVVTPDLPGHGARRGERFTMPAAIDTVRAAIDGVGGRALVVGHSLGGHVAIAASAELGERVAGLVAAGSTRIPNSALTIPFRIAHLVLSAQRDGGERISRRLFDATLPAQVAAAVAAGGIATEVIPDIAKAAADFDPLGELRRYSGPVWLINGSRDHFRGHEQRFIAASPRARLLVVPRAGHYLPLAEPQRFARLIRDIADGCDARRDLRECSHCSGIDGARPVAPPAASS</sequence>
<evidence type="ECO:0000259" key="1">
    <source>
        <dbReference type="Pfam" id="PF12697"/>
    </source>
</evidence>
<accession>A0ABV2WSC9</accession>
<dbReference type="RefSeq" id="WP_356959769.1">
    <property type="nucleotide sequence ID" value="NZ_JBEYBD010000035.1"/>
</dbReference>
<keyword evidence="2" id="KW-0378">Hydrolase</keyword>
<gene>
    <name evidence="2" type="ORF">ABZ510_18300</name>
</gene>
<dbReference type="EMBL" id="JBEYBF010000012">
    <property type="protein sequence ID" value="MEU1953800.1"/>
    <property type="molecule type" value="Genomic_DNA"/>
</dbReference>
<name>A0ABV2WSC9_9NOCA</name>